<evidence type="ECO:0000256" key="2">
    <source>
        <dbReference type="ARBA" id="ARBA00006577"/>
    </source>
</evidence>
<evidence type="ECO:0000313" key="10">
    <source>
        <dbReference type="EMBL" id="RZQ65694.1"/>
    </source>
</evidence>
<organism evidence="10 11">
    <name type="scientific">Amycolatopsis suaedae</name>
    <dbReference type="NCBI Taxonomy" id="2510978"/>
    <lineage>
        <taxon>Bacteria</taxon>
        <taxon>Bacillati</taxon>
        <taxon>Actinomycetota</taxon>
        <taxon>Actinomycetes</taxon>
        <taxon>Pseudonocardiales</taxon>
        <taxon>Pseudonocardiaceae</taxon>
        <taxon>Amycolatopsis</taxon>
    </lineage>
</organism>
<dbReference type="PROSITE" id="PS50059">
    <property type="entry name" value="FKBP_PPIASE"/>
    <property type="match status" value="1"/>
</dbReference>
<dbReference type="InterPro" id="IPR046357">
    <property type="entry name" value="PPIase_dom_sf"/>
</dbReference>
<dbReference type="EMBL" id="SFCC01000001">
    <property type="protein sequence ID" value="RZQ65694.1"/>
    <property type="molecule type" value="Genomic_DNA"/>
</dbReference>
<evidence type="ECO:0000256" key="7">
    <source>
        <dbReference type="SAM" id="MobiDB-lite"/>
    </source>
</evidence>
<evidence type="ECO:0000256" key="3">
    <source>
        <dbReference type="ARBA" id="ARBA00023110"/>
    </source>
</evidence>
<feature type="compositionally biased region" description="Basic and acidic residues" evidence="7">
    <location>
        <begin position="70"/>
        <end position="81"/>
    </location>
</feature>
<feature type="chain" id="PRO_5039037978" description="Peptidyl-prolyl cis-trans isomerase" evidence="8">
    <location>
        <begin position="20"/>
        <end position="198"/>
    </location>
</feature>
<evidence type="ECO:0000256" key="8">
    <source>
        <dbReference type="SAM" id="SignalP"/>
    </source>
</evidence>
<feature type="compositionally biased region" description="Pro residues" evidence="7">
    <location>
        <begin position="41"/>
        <end position="60"/>
    </location>
</feature>
<dbReference type="RefSeq" id="WP_130473264.1">
    <property type="nucleotide sequence ID" value="NZ_SFCC01000001.1"/>
</dbReference>
<feature type="domain" description="PPIase FKBP-type" evidence="9">
    <location>
        <begin position="110"/>
        <end position="198"/>
    </location>
</feature>
<dbReference type="OrthoDB" id="25996at2"/>
<dbReference type="AlphaFoldDB" id="A0A4Q7JG42"/>
<comment type="similarity">
    <text evidence="2 6">Belongs to the FKBP-type PPIase family.</text>
</comment>
<evidence type="ECO:0000259" key="9">
    <source>
        <dbReference type="PROSITE" id="PS50059"/>
    </source>
</evidence>
<evidence type="ECO:0000256" key="4">
    <source>
        <dbReference type="ARBA" id="ARBA00023235"/>
    </source>
</evidence>
<evidence type="ECO:0000256" key="6">
    <source>
        <dbReference type="RuleBase" id="RU003915"/>
    </source>
</evidence>
<comment type="catalytic activity">
    <reaction evidence="1 5 6">
        <text>[protein]-peptidylproline (omega=180) = [protein]-peptidylproline (omega=0)</text>
        <dbReference type="Rhea" id="RHEA:16237"/>
        <dbReference type="Rhea" id="RHEA-COMP:10747"/>
        <dbReference type="Rhea" id="RHEA-COMP:10748"/>
        <dbReference type="ChEBI" id="CHEBI:83833"/>
        <dbReference type="ChEBI" id="CHEBI:83834"/>
        <dbReference type="EC" id="5.2.1.8"/>
    </reaction>
</comment>
<evidence type="ECO:0000256" key="1">
    <source>
        <dbReference type="ARBA" id="ARBA00000971"/>
    </source>
</evidence>
<sequence length="198" mass="20735">MRKPGMIMVAVAAAALTLAACTPSEEDSPLPPGAQPSTAHTPPPPAGAAPPPVPPPAPRPEGPECTVDQIEVKGDKGEKPEITLPQGCAPPTKVLTKDLEPGTGRPAANGMPLQMNYLLMTWSDKNIVDNSYDRGQPFELTLGEGRVIPGWEEGLQGIYQGGRRVLVIPPDKGYGPQGKAPVKPNETLVFVVDAVKVG</sequence>
<dbReference type="PANTHER" id="PTHR43811">
    <property type="entry name" value="FKBP-TYPE PEPTIDYL-PROLYL CIS-TRANS ISOMERASE FKPA"/>
    <property type="match status" value="1"/>
</dbReference>
<name>A0A4Q7JG42_9PSEU</name>
<feature type="region of interest" description="Disordered" evidence="7">
    <location>
        <begin position="22"/>
        <end position="108"/>
    </location>
</feature>
<feature type="signal peptide" evidence="8">
    <location>
        <begin position="1"/>
        <end position="19"/>
    </location>
</feature>
<comment type="caution">
    <text evidence="10">The sequence shown here is derived from an EMBL/GenBank/DDBJ whole genome shotgun (WGS) entry which is preliminary data.</text>
</comment>
<proteinExistence type="inferred from homology"/>
<keyword evidence="8" id="KW-0732">Signal</keyword>
<dbReference type="Pfam" id="PF00254">
    <property type="entry name" value="FKBP_C"/>
    <property type="match status" value="1"/>
</dbReference>
<reference evidence="10 11" key="1">
    <citation type="submission" date="2019-02" db="EMBL/GenBank/DDBJ databases">
        <title>Draft genome sequence of Amycolatopsis sp. 8-3EHSu isolated from roots of Suaeda maritima.</title>
        <authorList>
            <person name="Duangmal K."/>
            <person name="Chantavorakit T."/>
        </authorList>
    </citation>
    <scope>NUCLEOTIDE SEQUENCE [LARGE SCALE GENOMIC DNA]</scope>
    <source>
        <strain evidence="10 11">8-3EHSu</strain>
    </source>
</reference>
<dbReference type="PROSITE" id="PS51257">
    <property type="entry name" value="PROKAR_LIPOPROTEIN"/>
    <property type="match status" value="1"/>
</dbReference>
<evidence type="ECO:0000313" key="11">
    <source>
        <dbReference type="Proteomes" id="UP000292003"/>
    </source>
</evidence>
<dbReference type="SUPFAM" id="SSF54534">
    <property type="entry name" value="FKBP-like"/>
    <property type="match status" value="1"/>
</dbReference>
<keyword evidence="11" id="KW-1185">Reference proteome</keyword>
<dbReference type="EC" id="5.2.1.8" evidence="6"/>
<dbReference type="InterPro" id="IPR001179">
    <property type="entry name" value="PPIase_FKBP_dom"/>
</dbReference>
<dbReference type="Proteomes" id="UP000292003">
    <property type="component" value="Unassembled WGS sequence"/>
</dbReference>
<keyword evidence="3 5" id="KW-0697">Rotamase</keyword>
<dbReference type="PANTHER" id="PTHR43811:SF26">
    <property type="entry name" value="PEPTIDYL-PROLYL CIS-TRANS ISOMERASE FKBP16-1, CHLOROPLASTIC"/>
    <property type="match status" value="1"/>
</dbReference>
<dbReference type="Gene3D" id="3.10.50.40">
    <property type="match status" value="1"/>
</dbReference>
<protein>
    <recommendedName>
        <fullName evidence="6">Peptidyl-prolyl cis-trans isomerase</fullName>
        <ecNumber evidence="6">5.2.1.8</ecNumber>
    </recommendedName>
</protein>
<dbReference type="GO" id="GO:0003755">
    <property type="term" value="F:peptidyl-prolyl cis-trans isomerase activity"/>
    <property type="evidence" value="ECO:0007669"/>
    <property type="project" value="UniProtKB-UniRule"/>
</dbReference>
<accession>A0A4Q7JG42</accession>
<gene>
    <name evidence="10" type="ORF">EWH70_00935</name>
</gene>
<evidence type="ECO:0000256" key="5">
    <source>
        <dbReference type="PROSITE-ProRule" id="PRU00277"/>
    </source>
</evidence>
<keyword evidence="4 5" id="KW-0413">Isomerase</keyword>